<feature type="non-terminal residue" evidence="2">
    <location>
        <position position="324"/>
    </location>
</feature>
<feature type="compositionally biased region" description="Low complexity" evidence="1">
    <location>
        <begin position="8"/>
        <end position="17"/>
    </location>
</feature>
<feature type="compositionally biased region" description="Basic and acidic residues" evidence="1">
    <location>
        <begin position="291"/>
        <end position="302"/>
    </location>
</feature>
<evidence type="ECO:0000256" key="1">
    <source>
        <dbReference type="SAM" id="MobiDB-lite"/>
    </source>
</evidence>
<feature type="compositionally biased region" description="Basic residues" evidence="1">
    <location>
        <begin position="32"/>
        <end position="64"/>
    </location>
</feature>
<organism evidence="2">
    <name type="scientific">uncultured Nocardioidaceae bacterium</name>
    <dbReference type="NCBI Taxonomy" id="253824"/>
    <lineage>
        <taxon>Bacteria</taxon>
        <taxon>Bacillati</taxon>
        <taxon>Actinomycetota</taxon>
        <taxon>Actinomycetes</taxon>
        <taxon>Propionibacteriales</taxon>
        <taxon>Nocardioidaceae</taxon>
        <taxon>environmental samples</taxon>
    </lineage>
</organism>
<name>A0A6J4MQK4_9ACTN</name>
<feature type="compositionally biased region" description="Low complexity" evidence="1">
    <location>
        <begin position="303"/>
        <end position="315"/>
    </location>
</feature>
<protein>
    <submittedName>
        <fullName evidence="2">Uncharacterized oxidoreductase YrpG</fullName>
    </submittedName>
</protein>
<feature type="region of interest" description="Disordered" evidence="1">
    <location>
        <begin position="159"/>
        <end position="324"/>
    </location>
</feature>
<feature type="non-terminal residue" evidence="2">
    <location>
        <position position="1"/>
    </location>
</feature>
<evidence type="ECO:0000313" key="2">
    <source>
        <dbReference type="EMBL" id="CAA9366203.1"/>
    </source>
</evidence>
<reference evidence="2" key="1">
    <citation type="submission" date="2020-02" db="EMBL/GenBank/DDBJ databases">
        <authorList>
            <person name="Meier V. D."/>
        </authorList>
    </citation>
    <scope>NUCLEOTIDE SEQUENCE</scope>
    <source>
        <strain evidence="2">AVDCRST_MAG34</strain>
    </source>
</reference>
<dbReference type="AlphaFoldDB" id="A0A6J4MQK4"/>
<feature type="region of interest" description="Disordered" evidence="1">
    <location>
        <begin position="1"/>
        <end position="82"/>
    </location>
</feature>
<accession>A0A6J4MQK4</accession>
<feature type="region of interest" description="Disordered" evidence="1">
    <location>
        <begin position="116"/>
        <end position="145"/>
    </location>
</feature>
<proteinExistence type="predicted"/>
<dbReference type="EMBL" id="CADCUI010000081">
    <property type="protein sequence ID" value="CAA9366203.1"/>
    <property type="molecule type" value="Genomic_DNA"/>
</dbReference>
<sequence length="324" mass="34834">GLPPSRPQRPLRQPALPGHHELRSGDLGGGLPRHHGPRPRARHQLLRHRQRLRLGQGRRSHRADRRAVVRPGRRAAREDGDRHEAVRLDERLAQRHVPVGPQHQARVRRLVAAAADRPHRPLPDAPRRPPYAVGRDLGGLRGAARPGQGALLRSLQPRRLAPRQGHGGGPETAPVRPGERAVDLQPPEAGGRARGAARLPGLRPRCDSVVAAQRRPARRHHPQDGEGAAAAHRSGEGRAQGAPQVHQGLRGPVRRARRAACRRGAGLAAAPGGGHRADHRPADAGAARRGSARDRGRPDRGGARPAGRALPWPGGSCPRGLRLV</sequence>
<gene>
    <name evidence="2" type="ORF">AVDCRST_MAG34-2953</name>
</gene>
<feature type="compositionally biased region" description="Basic residues" evidence="1">
    <location>
        <begin position="252"/>
        <end position="261"/>
    </location>
</feature>
<feature type="compositionally biased region" description="Low complexity" evidence="1">
    <location>
        <begin position="186"/>
        <end position="214"/>
    </location>
</feature>
<feature type="compositionally biased region" description="Basic and acidic residues" evidence="1">
    <location>
        <begin position="116"/>
        <end position="127"/>
    </location>
</feature>